<dbReference type="Pfam" id="PF00270">
    <property type="entry name" value="DEAD"/>
    <property type="match status" value="1"/>
</dbReference>
<dbReference type="SMART" id="SM00487">
    <property type="entry name" value="DEXDc"/>
    <property type="match status" value="1"/>
</dbReference>
<dbReference type="InterPro" id="IPR014014">
    <property type="entry name" value="RNA_helicase_DEAD_Q_motif"/>
</dbReference>
<evidence type="ECO:0000313" key="18">
    <source>
        <dbReference type="Proteomes" id="UP000268162"/>
    </source>
</evidence>
<feature type="region of interest" description="Disordered" evidence="13">
    <location>
        <begin position="709"/>
        <end position="803"/>
    </location>
</feature>
<evidence type="ECO:0000259" key="16">
    <source>
        <dbReference type="PROSITE" id="PS51195"/>
    </source>
</evidence>
<dbReference type="PROSITE" id="PS51195">
    <property type="entry name" value="Q_MOTIF"/>
    <property type="match status" value="1"/>
</dbReference>
<evidence type="ECO:0000256" key="3">
    <source>
        <dbReference type="ARBA" id="ARBA00010379"/>
    </source>
</evidence>
<evidence type="ECO:0000256" key="11">
    <source>
        <dbReference type="ARBA" id="ARBA00047984"/>
    </source>
</evidence>
<gene>
    <name evidence="17" type="ORF">BJ085DRAFT_21822</name>
</gene>
<keyword evidence="5" id="KW-0547">Nucleotide-binding</keyword>
<evidence type="ECO:0000259" key="14">
    <source>
        <dbReference type="PROSITE" id="PS51192"/>
    </source>
</evidence>
<dbReference type="SMART" id="SM00490">
    <property type="entry name" value="HELICc"/>
    <property type="match status" value="1"/>
</dbReference>
<feature type="compositionally biased region" description="Basic and acidic residues" evidence="13">
    <location>
        <begin position="563"/>
        <end position="576"/>
    </location>
</feature>
<evidence type="ECO:0000256" key="9">
    <source>
        <dbReference type="ARBA" id="ARBA00022884"/>
    </source>
</evidence>
<sequence length="803" mass="89967">MDFASFEMSNNRKKSKSGGFQGMDLNPAVFKAIMKKGYKLPTPIQRKCIPPILDGKDLVGMARTGSGKTAAFVIPLIHRLRSHSAKVGIRGIILSPSRELALQTQKFTQDMCKYTDLRHCAIVGGDSMNEQYNMLAANPDIIVATPGRFLHLMVETKLDLKMVEYIVFDEADRLFEMGFSVQLHEILTRLPSTRQTLLFSATLPQSLVEFAKAGLQDPELIRLDVDTKISSDLEMTFFHLKSHEKDAALLYLLREVIKLPMVTQDQRTQEAREFAATMAKARKLGENQQTIVFVATKHHVEFTAQLLTEAGFRVSYIYGALDQTARKIQINNFRVGRTAVLVVTDVAARGIDIPVLQNVINFDFVDNSKTFIHRVGRVARAGQRGWAFSFVTNDELPYVIDLQLFLGRPLVVGPTGPADSMDYTKDVVVGRIPLELLESDIEWVNKKLADTSTLVDQQRVAANGYKLFKKTKQTAAPESHKRTKEILQSPEMQEIHPLLVPYLPSGERERLEMVSAITNFRPVETVFEVGQRGTKNVSPATLIMRKRRSQLTQVITEVRQKKTEAMSRFQEKKRAAVFDSDSEESDGEQANESGLAPSSALQPAAAATTTKKSFRDEEYYMSHYQKDANTEKGYAVKKNGASFLEQAQSAVFDLNADDNSDMLKKQNALRWDTKKKKFVRGIGLGSDNKKMLRTESGARIPASYASGSYTEWQSKHRMSIPRTGESELNGHQMPAKKFRHQGGTPAADAEGGADGGRPRSSMGQQAGRRNQSELKSAEQIAKERRVANKKRERSARPNNKKRK</sequence>
<evidence type="ECO:0000256" key="1">
    <source>
        <dbReference type="ARBA" id="ARBA00003706"/>
    </source>
</evidence>
<dbReference type="EMBL" id="ML002614">
    <property type="protein sequence ID" value="RKP36671.1"/>
    <property type="molecule type" value="Genomic_DNA"/>
</dbReference>
<feature type="region of interest" description="Disordered" evidence="13">
    <location>
        <begin position="563"/>
        <end position="608"/>
    </location>
</feature>
<keyword evidence="18" id="KW-1185">Reference proteome</keyword>
<dbReference type="InterPro" id="IPR000629">
    <property type="entry name" value="RNA-helicase_DEAD-box_CS"/>
</dbReference>
<feature type="short sequence motif" description="Q motif" evidence="12">
    <location>
        <begin position="18"/>
        <end position="46"/>
    </location>
</feature>
<dbReference type="PROSITE" id="PS51192">
    <property type="entry name" value="HELICASE_ATP_BIND_1"/>
    <property type="match status" value="1"/>
</dbReference>
<dbReference type="InterPro" id="IPR027417">
    <property type="entry name" value="P-loop_NTPase"/>
</dbReference>
<feature type="compositionally biased region" description="Low complexity" evidence="13">
    <location>
        <begin position="595"/>
        <end position="608"/>
    </location>
</feature>
<dbReference type="PANTHER" id="PTHR47959">
    <property type="entry name" value="ATP-DEPENDENT RNA HELICASE RHLE-RELATED"/>
    <property type="match status" value="1"/>
</dbReference>
<evidence type="ECO:0000256" key="5">
    <source>
        <dbReference type="ARBA" id="ARBA00022741"/>
    </source>
</evidence>
<feature type="domain" description="Helicase ATP-binding" evidence="14">
    <location>
        <begin position="49"/>
        <end position="221"/>
    </location>
</feature>
<protein>
    <recommendedName>
        <fullName evidence="4">RNA helicase</fullName>
        <ecNumber evidence="4">3.6.4.13</ecNumber>
    </recommendedName>
</protein>
<dbReference type="CDD" id="cd17959">
    <property type="entry name" value="DEADc_DDX54"/>
    <property type="match status" value="1"/>
</dbReference>
<dbReference type="FunFam" id="3.40.50.300:FF:000865">
    <property type="entry name" value="ATP-dependent RNA helicase DDX54"/>
    <property type="match status" value="1"/>
</dbReference>
<comment type="similarity">
    <text evidence="3">Belongs to the DEAD box helicase family. DDX54/DBP10 subfamily.</text>
</comment>
<keyword evidence="10" id="KW-0539">Nucleus</keyword>
<feature type="compositionally biased region" description="Basic residues" evidence="13">
    <location>
        <begin position="787"/>
        <end position="803"/>
    </location>
</feature>
<evidence type="ECO:0000256" key="2">
    <source>
        <dbReference type="ARBA" id="ARBA00004604"/>
    </source>
</evidence>
<evidence type="ECO:0000256" key="6">
    <source>
        <dbReference type="ARBA" id="ARBA00022801"/>
    </source>
</evidence>
<dbReference type="PROSITE" id="PS51194">
    <property type="entry name" value="HELICASE_CTER"/>
    <property type="match status" value="1"/>
</dbReference>
<dbReference type="InterPro" id="IPR033517">
    <property type="entry name" value="DDX54/DBP10_DEAD-box_helicase"/>
</dbReference>
<dbReference type="GO" id="GO:0005524">
    <property type="term" value="F:ATP binding"/>
    <property type="evidence" value="ECO:0007669"/>
    <property type="project" value="UniProtKB-KW"/>
</dbReference>
<dbReference type="GO" id="GO:0005730">
    <property type="term" value="C:nucleolus"/>
    <property type="evidence" value="ECO:0007669"/>
    <property type="project" value="UniProtKB-SubCell"/>
</dbReference>
<evidence type="ECO:0000259" key="15">
    <source>
        <dbReference type="PROSITE" id="PS51194"/>
    </source>
</evidence>
<dbReference type="SUPFAM" id="SSF52540">
    <property type="entry name" value="P-loop containing nucleoside triphosphate hydrolases"/>
    <property type="match status" value="2"/>
</dbReference>
<dbReference type="InterPro" id="IPR050079">
    <property type="entry name" value="DEAD_box_RNA_helicase"/>
</dbReference>
<keyword evidence="7" id="KW-0347">Helicase</keyword>
<dbReference type="Pfam" id="PF08147">
    <property type="entry name" value="DBP10CT"/>
    <property type="match status" value="1"/>
</dbReference>
<proteinExistence type="inferred from homology"/>
<name>A0A4P9ZUT9_9FUNG</name>
<evidence type="ECO:0000256" key="10">
    <source>
        <dbReference type="ARBA" id="ARBA00023242"/>
    </source>
</evidence>
<feature type="compositionally biased region" description="Acidic residues" evidence="13">
    <location>
        <begin position="580"/>
        <end position="589"/>
    </location>
</feature>
<organism evidence="17 18">
    <name type="scientific">Dimargaris cristalligena</name>
    <dbReference type="NCBI Taxonomy" id="215637"/>
    <lineage>
        <taxon>Eukaryota</taxon>
        <taxon>Fungi</taxon>
        <taxon>Fungi incertae sedis</taxon>
        <taxon>Zoopagomycota</taxon>
        <taxon>Kickxellomycotina</taxon>
        <taxon>Dimargaritomycetes</taxon>
        <taxon>Dimargaritales</taxon>
        <taxon>Dimargaritaceae</taxon>
        <taxon>Dimargaris</taxon>
    </lineage>
</organism>
<comment type="function">
    <text evidence="1">ATP-binding RNA helicase involved in the biogenesis of 60S ribosomal subunits and is required for the normal formation of 25S and 5.8S rRNAs.</text>
</comment>
<dbReference type="GO" id="GO:0003723">
    <property type="term" value="F:RNA binding"/>
    <property type="evidence" value="ECO:0007669"/>
    <property type="project" value="UniProtKB-KW"/>
</dbReference>
<keyword evidence="9" id="KW-0694">RNA-binding</keyword>
<feature type="compositionally biased region" description="Basic and acidic residues" evidence="13">
    <location>
        <begin position="770"/>
        <end position="786"/>
    </location>
</feature>
<evidence type="ECO:0000256" key="4">
    <source>
        <dbReference type="ARBA" id="ARBA00012552"/>
    </source>
</evidence>
<dbReference type="GO" id="GO:0003724">
    <property type="term" value="F:RNA helicase activity"/>
    <property type="evidence" value="ECO:0007669"/>
    <property type="project" value="UniProtKB-EC"/>
</dbReference>
<dbReference type="InterPro" id="IPR001650">
    <property type="entry name" value="Helicase_C-like"/>
</dbReference>
<evidence type="ECO:0000256" key="7">
    <source>
        <dbReference type="ARBA" id="ARBA00022806"/>
    </source>
</evidence>
<dbReference type="Pfam" id="PF00271">
    <property type="entry name" value="Helicase_C"/>
    <property type="match status" value="1"/>
</dbReference>
<evidence type="ECO:0000313" key="17">
    <source>
        <dbReference type="EMBL" id="RKP36671.1"/>
    </source>
</evidence>
<evidence type="ECO:0000256" key="8">
    <source>
        <dbReference type="ARBA" id="ARBA00022840"/>
    </source>
</evidence>
<dbReference type="Proteomes" id="UP000268162">
    <property type="component" value="Unassembled WGS sequence"/>
</dbReference>
<feature type="domain" description="DEAD-box RNA helicase Q" evidence="16">
    <location>
        <begin position="18"/>
        <end position="46"/>
    </location>
</feature>
<comment type="catalytic activity">
    <reaction evidence="11">
        <text>ATP + H2O = ADP + phosphate + H(+)</text>
        <dbReference type="Rhea" id="RHEA:13065"/>
        <dbReference type="ChEBI" id="CHEBI:15377"/>
        <dbReference type="ChEBI" id="CHEBI:15378"/>
        <dbReference type="ChEBI" id="CHEBI:30616"/>
        <dbReference type="ChEBI" id="CHEBI:43474"/>
        <dbReference type="ChEBI" id="CHEBI:456216"/>
        <dbReference type="EC" id="3.6.4.13"/>
    </reaction>
</comment>
<accession>A0A4P9ZUT9</accession>
<dbReference type="AlphaFoldDB" id="A0A4P9ZUT9"/>
<dbReference type="CDD" id="cd18787">
    <property type="entry name" value="SF2_C_DEAD"/>
    <property type="match status" value="1"/>
</dbReference>
<feature type="domain" description="Helicase C-terminal" evidence="15">
    <location>
        <begin position="280"/>
        <end position="421"/>
    </location>
</feature>
<dbReference type="GO" id="GO:0016887">
    <property type="term" value="F:ATP hydrolysis activity"/>
    <property type="evidence" value="ECO:0007669"/>
    <property type="project" value="RHEA"/>
</dbReference>
<comment type="subcellular location">
    <subcellularLocation>
        <location evidence="2">Nucleus</location>
        <location evidence="2">Nucleolus</location>
    </subcellularLocation>
</comment>
<keyword evidence="6 17" id="KW-0378">Hydrolase</keyword>
<evidence type="ECO:0000256" key="12">
    <source>
        <dbReference type="PROSITE-ProRule" id="PRU00552"/>
    </source>
</evidence>
<keyword evidence="8" id="KW-0067">ATP-binding</keyword>
<dbReference type="InterPro" id="IPR014001">
    <property type="entry name" value="Helicase_ATP-bd"/>
</dbReference>
<evidence type="ECO:0000256" key="13">
    <source>
        <dbReference type="SAM" id="MobiDB-lite"/>
    </source>
</evidence>
<dbReference type="Gene3D" id="3.40.50.300">
    <property type="entry name" value="P-loop containing nucleotide triphosphate hydrolases"/>
    <property type="match status" value="2"/>
</dbReference>
<dbReference type="InterPro" id="IPR012541">
    <property type="entry name" value="DBP10_C"/>
</dbReference>
<dbReference type="EC" id="3.6.4.13" evidence="4"/>
<dbReference type="PROSITE" id="PS00039">
    <property type="entry name" value="DEAD_ATP_HELICASE"/>
    <property type="match status" value="1"/>
</dbReference>
<dbReference type="SMART" id="SM01123">
    <property type="entry name" value="DBP10CT"/>
    <property type="match status" value="1"/>
</dbReference>
<reference evidence="18" key="1">
    <citation type="journal article" date="2018" name="Nat. Microbiol.">
        <title>Leveraging single-cell genomics to expand the fungal tree of life.</title>
        <authorList>
            <person name="Ahrendt S.R."/>
            <person name="Quandt C.A."/>
            <person name="Ciobanu D."/>
            <person name="Clum A."/>
            <person name="Salamov A."/>
            <person name="Andreopoulos B."/>
            <person name="Cheng J.F."/>
            <person name="Woyke T."/>
            <person name="Pelin A."/>
            <person name="Henrissat B."/>
            <person name="Reynolds N.K."/>
            <person name="Benny G.L."/>
            <person name="Smith M.E."/>
            <person name="James T.Y."/>
            <person name="Grigoriev I.V."/>
        </authorList>
    </citation>
    <scope>NUCLEOTIDE SEQUENCE [LARGE SCALE GENOMIC DNA]</scope>
    <source>
        <strain evidence="18">RSA 468</strain>
    </source>
</reference>
<dbReference type="GO" id="GO:0005829">
    <property type="term" value="C:cytosol"/>
    <property type="evidence" value="ECO:0007669"/>
    <property type="project" value="TreeGrafter"/>
</dbReference>
<dbReference type="InterPro" id="IPR011545">
    <property type="entry name" value="DEAD/DEAH_box_helicase_dom"/>
</dbReference>
<dbReference type="PANTHER" id="PTHR47959:SF8">
    <property type="entry name" value="RNA HELICASE"/>
    <property type="match status" value="1"/>
</dbReference>
<dbReference type="STRING" id="215637.A0A4P9ZUT9"/>